<keyword evidence="1" id="KW-0677">Repeat</keyword>
<keyword evidence="4" id="KW-0175">Coiled coil</keyword>
<feature type="region of interest" description="Disordered" evidence="5">
    <location>
        <begin position="942"/>
        <end position="988"/>
    </location>
</feature>
<dbReference type="PROSITE" id="PS50005">
    <property type="entry name" value="TPR"/>
    <property type="match status" value="1"/>
</dbReference>
<dbReference type="Proteomes" id="UP001193734">
    <property type="component" value="Unassembled WGS sequence"/>
</dbReference>
<dbReference type="Pfam" id="PF13181">
    <property type="entry name" value="TPR_8"/>
    <property type="match status" value="2"/>
</dbReference>
<sequence length="988" mass="111982">MYIVTVTVVAALLLVTACSSHKNTAKSRWWHSFNARYNTYYNGSLAFTDGMIEKENGNKDNFTEMIPLDAVANKSSRELGRSNFDRAIEKSEKAIKLHSIKRRPEWTKNRRKTAKDIEWLNRREYNPFLWKAWLMLGKSQYQKGNFDEAAATFSYMSRLYATQPEINGIARAWLARSYTSLDWLYDAEDVIMKMRRDTMHYRAVKDWDYAYAGFYVRSHRYEEAAAYLAKAIRHERRKKQKARMWYLMGQLQTELGNRESAYKAYSRVVRQSPPYEVEFNARIAQTEVMAGGRSRQMIRRLRRMAASDNNKDYLDQVYYAIGNIYLADRDTLNAIAAYEKGNEKSVRNGIEKGVLLLKLGNLYWTREKYNDAQRCYGEAIGLLDKERADYDELSARSKVLDELVPFTDAVYLQDSLQVLAGLPEDERNAAIDRVIEALKKKEKEEKRAAEEAEADKRQAAQAALGNRFGNNRTTGANTAAAGKSGTWYFYNTMAVNQGKTAFQQQWGKRENVDDWQRANRTVVNLAGGEGAESEDLAGDSVSVNGSEVSSDVAAGENVEGSDSVATDPHTREYYLAQIPFTDEQKAESDNIIKDGLFNSGVIFKDKLDNLPLGEKALKRLTEQYADYEKNDEAWYHLFLLYSRMGRHDIAARCLSRMQADYPESQWTVLLSDPYFAENALFGVHIEDSLYAATYDAFKADRYDEVAANTRLSAERFPMGANRAKFIFIDGLSRLNEGDATACVKSMKEVVEKYPDSDVSEMAGMIIKGVQAGRALYGGKFDIGDIWSRRGADMAADSTITDTLSMERNTGFVFLLAYRADSLNSNQLLFEMARYNFSNFMVRNFDITVDVDNGISRMLISGFLNYDEALQYARQLYADAAMAERLKGCRRIIISEENLKMLGTRYSYVDYEDFFEKSFAPLQISNEELLNIPEGVEVPEGEVNLPAGIEVPAPGQPSTTDDDDGLGLGDTPQAPVQQPSTTDDDDGLG</sequence>
<evidence type="ECO:0000313" key="8">
    <source>
        <dbReference type="Proteomes" id="UP001193734"/>
    </source>
</evidence>
<dbReference type="SUPFAM" id="SSF48452">
    <property type="entry name" value="TPR-like"/>
    <property type="match status" value="3"/>
</dbReference>
<dbReference type="EMBL" id="JABKKE010000027">
    <property type="protein sequence ID" value="NPE15110.1"/>
    <property type="molecule type" value="Genomic_DNA"/>
</dbReference>
<reference evidence="7 8" key="1">
    <citation type="submission" date="2020-05" db="EMBL/GenBank/DDBJ databases">
        <title>Distinct polysaccharide utilization as determinants for interspecies competition between intestinal Prevotella spp.</title>
        <authorList>
            <person name="Galvez E.J.C."/>
            <person name="Iljazovic A."/>
            <person name="Strowig T."/>
        </authorList>
    </citation>
    <scope>NUCLEOTIDE SEQUENCE [LARGE SCALE GENOMIC DNA]</scope>
    <source>
        <strain evidence="7 8">PROD</strain>
    </source>
</reference>
<keyword evidence="6" id="KW-0732">Signal</keyword>
<name>A0ABX2AZJ6_9BACT</name>
<feature type="chain" id="PRO_5046718329" evidence="6">
    <location>
        <begin position="23"/>
        <end position="988"/>
    </location>
</feature>
<dbReference type="Gene3D" id="1.25.40.10">
    <property type="entry name" value="Tetratricopeptide repeat domain"/>
    <property type="match status" value="4"/>
</dbReference>
<feature type="non-terminal residue" evidence="7">
    <location>
        <position position="988"/>
    </location>
</feature>
<keyword evidence="2 3" id="KW-0802">TPR repeat</keyword>
<evidence type="ECO:0000256" key="5">
    <source>
        <dbReference type="SAM" id="MobiDB-lite"/>
    </source>
</evidence>
<dbReference type="InterPro" id="IPR051012">
    <property type="entry name" value="CellSynth/LPSAsmb/PSIAsmb"/>
</dbReference>
<evidence type="ECO:0000313" key="7">
    <source>
        <dbReference type="EMBL" id="NPE15110.1"/>
    </source>
</evidence>
<dbReference type="SMART" id="SM00028">
    <property type="entry name" value="TPR"/>
    <property type="match status" value="4"/>
</dbReference>
<dbReference type="InterPro" id="IPR011990">
    <property type="entry name" value="TPR-like_helical_dom_sf"/>
</dbReference>
<dbReference type="PANTHER" id="PTHR45586">
    <property type="entry name" value="TPR REPEAT-CONTAINING PROTEIN PA4667"/>
    <property type="match status" value="1"/>
</dbReference>
<feature type="signal peptide" evidence="6">
    <location>
        <begin position="1"/>
        <end position="22"/>
    </location>
</feature>
<evidence type="ECO:0000256" key="3">
    <source>
        <dbReference type="PROSITE-ProRule" id="PRU00339"/>
    </source>
</evidence>
<accession>A0ABX2AZJ6</accession>
<dbReference type="InterPro" id="IPR019734">
    <property type="entry name" value="TPR_rpt"/>
</dbReference>
<gene>
    <name evidence="7" type="ORF">HPS55_12405</name>
</gene>
<evidence type="ECO:0000256" key="2">
    <source>
        <dbReference type="ARBA" id="ARBA00022803"/>
    </source>
</evidence>
<evidence type="ECO:0000256" key="4">
    <source>
        <dbReference type="SAM" id="Coils"/>
    </source>
</evidence>
<comment type="caution">
    <text evidence="7">The sequence shown here is derived from an EMBL/GenBank/DDBJ whole genome shotgun (WGS) entry which is preliminary data.</text>
</comment>
<organism evidence="7 8">
    <name type="scientific">Xylanibacter rodentium</name>
    <dbReference type="NCBI Taxonomy" id="2736289"/>
    <lineage>
        <taxon>Bacteria</taxon>
        <taxon>Pseudomonadati</taxon>
        <taxon>Bacteroidota</taxon>
        <taxon>Bacteroidia</taxon>
        <taxon>Bacteroidales</taxon>
        <taxon>Prevotellaceae</taxon>
        <taxon>Xylanibacter</taxon>
    </lineage>
</organism>
<evidence type="ECO:0000256" key="1">
    <source>
        <dbReference type="ARBA" id="ARBA00022737"/>
    </source>
</evidence>
<feature type="repeat" description="TPR" evidence="3">
    <location>
        <begin position="242"/>
        <end position="275"/>
    </location>
</feature>
<protein>
    <submittedName>
        <fullName evidence="7">Tetratricopeptide repeat protein</fullName>
    </submittedName>
</protein>
<feature type="coiled-coil region" evidence="4">
    <location>
        <begin position="431"/>
        <end position="462"/>
    </location>
</feature>
<dbReference type="PANTHER" id="PTHR45586:SF1">
    <property type="entry name" value="LIPOPOLYSACCHARIDE ASSEMBLY PROTEIN B"/>
    <property type="match status" value="1"/>
</dbReference>
<keyword evidence="8" id="KW-1185">Reference proteome</keyword>
<dbReference type="Pfam" id="PF13174">
    <property type="entry name" value="TPR_6"/>
    <property type="match status" value="1"/>
</dbReference>
<evidence type="ECO:0000256" key="6">
    <source>
        <dbReference type="SAM" id="SignalP"/>
    </source>
</evidence>
<proteinExistence type="predicted"/>